<dbReference type="InterPro" id="IPR052155">
    <property type="entry name" value="Biofilm_reg_signaling"/>
</dbReference>
<dbReference type="Gene3D" id="3.30.70.270">
    <property type="match status" value="1"/>
</dbReference>
<dbReference type="PANTHER" id="PTHR44757:SF2">
    <property type="entry name" value="BIOFILM ARCHITECTURE MAINTENANCE PROTEIN MBAA"/>
    <property type="match status" value="1"/>
</dbReference>
<gene>
    <name evidence="4" type="ORF">ACFOWE_28120</name>
</gene>
<feature type="transmembrane region" description="Helical" evidence="1">
    <location>
        <begin position="142"/>
        <end position="161"/>
    </location>
</feature>
<dbReference type="PANTHER" id="PTHR44757">
    <property type="entry name" value="DIGUANYLATE CYCLASE DGCP"/>
    <property type="match status" value="1"/>
</dbReference>
<feature type="transmembrane region" description="Helical" evidence="1">
    <location>
        <begin position="111"/>
        <end position="130"/>
    </location>
</feature>
<dbReference type="Proteomes" id="UP001595850">
    <property type="component" value="Unassembled WGS sequence"/>
</dbReference>
<feature type="transmembrane region" description="Helical" evidence="1">
    <location>
        <begin position="23"/>
        <end position="43"/>
    </location>
</feature>
<reference evidence="5" key="1">
    <citation type="journal article" date="2019" name="Int. J. Syst. Evol. Microbiol.">
        <title>The Global Catalogue of Microorganisms (GCM) 10K type strain sequencing project: providing services to taxonomists for standard genome sequencing and annotation.</title>
        <authorList>
            <consortium name="The Broad Institute Genomics Platform"/>
            <consortium name="The Broad Institute Genome Sequencing Center for Infectious Disease"/>
            <person name="Wu L."/>
            <person name="Ma J."/>
        </authorList>
    </citation>
    <scope>NUCLEOTIDE SEQUENCE [LARGE SCALE GENOMIC DNA]</scope>
    <source>
        <strain evidence="5">TBRC 4489</strain>
    </source>
</reference>
<feature type="transmembrane region" description="Helical" evidence="1">
    <location>
        <begin position="173"/>
        <end position="197"/>
    </location>
</feature>
<keyword evidence="1" id="KW-0472">Membrane</keyword>
<keyword evidence="1" id="KW-1133">Transmembrane helix</keyword>
<dbReference type="CDD" id="cd01949">
    <property type="entry name" value="GGDEF"/>
    <property type="match status" value="1"/>
</dbReference>
<evidence type="ECO:0000259" key="3">
    <source>
        <dbReference type="PROSITE" id="PS50887"/>
    </source>
</evidence>
<dbReference type="SMART" id="SM00052">
    <property type="entry name" value="EAL"/>
    <property type="match status" value="1"/>
</dbReference>
<feature type="transmembrane region" description="Helical" evidence="1">
    <location>
        <begin position="80"/>
        <end position="99"/>
    </location>
</feature>
<feature type="transmembrane region" description="Helical" evidence="1">
    <location>
        <begin position="204"/>
        <end position="224"/>
    </location>
</feature>
<name>A0ABV8IIA4_9ACTN</name>
<keyword evidence="5" id="KW-1185">Reference proteome</keyword>
<evidence type="ECO:0000313" key="4">
    <source>
        <dbReference type="EMBL" id="MFC4062188.1"/>
    </source>
</evidence>
<feature type="transmembrane region" description="Helical" evidence="1">
    <location>
        <begin position="49"/>
        <end position="68"/>
    </location>
</feature>
<evidence type="ECO:0000259" key="2">
    <source>
        <dbReference type="PROSITE" id="PS50883"/>
    </source>
</evidence>
<dbReference type="CDD" id="cd01948">
    <property type="entry name" value="EAL"/>
    <property type="match status" value="1"/>
</dbReference>
<feature type="domain" description="GGDEF" evidence="3">
    <location>
        <begin position="381"/>
        <end position="512"/>
    </location>
</feature>
<dbReference type="InterPro" id="IPR035919">
    <property type="entry name" value="EAL_sf"/>
</dbReference>
<dbReference type="InterPro" id="IPR029787">
    <property type="entry name" value="Nucleotide_cyclase"/>
</dbReference>
<dbReference type="RefSeq" id="WP_377293056.1">
    <property type="nucleotide sequence ID" value="NZ_JBHSBM010000040.1"/>
</dbReference>
<evidence type="ECO:0000313" key="5">
    <source>
        <dbReference type="Proteomes" id="UP001595850"/>
    </source>
</evidence>
<dbReference type="SMART" id="SM00267">
    <property type="entry name" value="GGDEF"/>
    <property type="match status" value="1"/>
</dbReference>
<dbReference type="Pfam" id="PF00563">
    <property type="entry name" value="EAL"/>
    <property type="match status" value="1"/>
</dbReference>
<sequence>MSRVSPAVIVSARSRRPLERRGWLLYLLAGAPLVAAAAFLTGRSPALEVLPWVLLQGAAALTVLVTVHRRGLHRLWPWRLLGAGALLAWLATTLGWGVGQVWLHVPFLPSLYDLGTLVAYVLSLVALTALSLRGSGARGTALLDAAVITLGVAMPMWVFAIEPAVDGGVRTGAGVLLFLARPVIDLFIVGLVVRLALDNGRAPWLALLCASYLALFVADTLYLLDQTADRAYGPLSVVGWLGWAVLVGGAVLHPSVATAPRLRAPEAGRARAALFLGVALLSPLVSVLGQTFLDLGTARSPHDEIILIALTVLLAVLLAARLGIVARLAEERACELSASLRRQEALQRSLSHSALHDPLTGLANRTLLGQILQQAIASRSAPPALLMLDLDAFKDVNDTFGHPVGDDLLTAVAARVRALLPEGLLLARLGGDEFALVLPEGTVDDALAMARRILVALREPYRLDGRELHLTTSIGVLAGLSVASPAEALRDADLALYAAKNAGKNQVALFTPELREARLERTRLTTDLRRARERGELTLVYQPVVDLASGDIRKVEALLRWNPAGRRPVPPDVFIPVAEESGLIVPIGRWVLEQACADVRHWHERHGVSVTVNVSGRQLREEDFGDVVLDVLARYGLPARALVLEVTESMLLATTPAETARIVGTLTRLREHGVRIALDDFGTGYSSLSYLRTLPVDILKIDKSFTPVSGNADHDRMHAFTRAIVELSAVLGLTTIAEGVESPEQAALLQQMGCPQAQGYLFSPPVGAPQIDGLLHSIPWRQAA</sequence>
<dbReference type="InterPro" id="IPR000160">
    <property type="entry name" value="GGDEF_dom"/>
</dbReference>
<feature type="transmembrane region" description="Helical" evidence="1">
    <location>
        <begin position="305"/>
        <end position="324"/>
    </location>
</feature>
<protein>
    <submittedName>
        <fullName evidence="4">Bifunctional diguanylate cyclase/phosphodiesterase</fullName>
    </submittedName>
</protein>
<evidence type="ECO:0000256" key="1">
    <source>
        <dbReference type="SAM" id="Phobius"/>
    </source>
</evidence>
<dbReference type="Gene3D" id="3.20.20.450">
    <property type="entry name" value="EAL domain"/>
    <property type="match status" value="1"/>
</dbReference>
<dbReference type="Pfam" id="PF00990">
    <property type="entry name" value="GGDEF"/>
    <property type="match status" value="1"/>
</dbReference>
<dbReference type="SUPFAM" id="SSF141868">
    <property type="entry name" value="EAL domain-like"/>
    <property type="match status" value="1"/>
</dbReference>
<dbReference type="NCBIfam" id="TIGR00254">
    <property type="entry name" value="GGDEF"/>
    <property type="match status" value="1"/>
</dbReference>
<dbReference type="EMBL" id="JBHSBM010000040">
    <property type="protein sequence ID" value="MFC4062188.1"/>
    <property type="molecule type" value="Genomic_DNA"/>
</dbReference>
<dbReference type="InterPro" id="IPR001633">
    <property type="entry name" value="EAL_dom"/>
</dbReference>
<organism evidence="4 5">
    <name type="scientific">Planomonospora corallina</name>
    <dbReference type="NCBI Taxonomy" id="1806052"/>
    <lineage>
        <taxon>Bacteria</taxon>
        <taxon>Bacillati</taxon>
        <taxon>Actinomycetota</taxon>
        <taxon>Actinomycetes</taxon>
        <taxon>Streptosporangiales</taxon>
        <taxon>Streptosporangiaceae</taxon>
        <taxon>Planomonospora</taxon>
    </lineage>
</organism>
<dbReference type="PROSITE" id="PS50883">
    <property type="entry name" value="EAL"/>
    <property type="match status" value="1"/>
</dbReference>
<feature type="transmembrane region" description="Helical" evidence="1">
    <location>
        <begin position="230"/>
        <end position="252"/>
    </location>
</feature>
<dbReference type="InterPro" id="IPR043128">
    <property type="entry name" value="Rev_trsase/Diguanyl_cyclase"/>
</dbReference>
<dbReference type="PROSITE" id="PS50887">
    <property type="entry name" value="GGDEF"/>
    <property type="match status" value="1"/>
</dbReference>
<accession>A0ABV8IIA4</accession>
<proteinExistence type="predicted"/>
<comment type="caution">
    <text evidence="4">The sequence shown here is derived from an EMBL/GenBank/DDBJ whole genome shotgun (WGS) entry which is preliminary data.</text>
</comment>
<dbReference type="SUPFAM" id="SSF55073">
    <property type="entry name" value="Nucleotide cyclase"/>
    <property type="match status" value="1"/>
</dbReference>
<feature type="transmembrane region" description="Helical" evidence="1">
    <location>
        <begin position="273"/>
        <end position="293"/>
    </location>
</feature>
<feature type="domain" description="EAL" evidence="2">
    <location>
        <begin position="521"/>
        <end position="779"/>
    </location>
</feature>
<keyword evidence="1" id="KW-0812">Transmembrane</keyword>